<dbReference type="PANTHER" id="PTHR30388">
    <property type="entry name" value="ALDEHYDE OXIDOREDUCTASE MOLYBDENUM COFACTOR ASSEMBLY PROTEIN"/>
    <property type="match status" value="1"/>
</dbReference>
<dbReference type="AlphaFoldDB" id="A0A0M3R9Z0"/>
<dbReference type="PATRIC" id="fig|1441095.3.peg.2695"/>
<evidence type="ECO:0000313" key="4">
    <source>
        <dbReference type="Proteomes" id="UP000067625"/>
    </source>
</evidence>
<dbReference type="Gene3D" id="3.40.50.720">
    <property type="entry name" value="NAD(P)-binding Rossmann-like Domain"/>
    <property type="match status" value="1"/>
</dbReference>
<dbReference type="PANTHER" id="PTHR30388:SF6">
    <property type="entry name" value="XANTHINE DEHYDROGENASE SUBUNIT A-RELATED"/>
    <property type="match status" value="1"/>
</dbReference>
<sequence>MDTIHQILNALDYTTEDSVLATIIRVDGSSYRKAGTMMLLEEGGSRTGVLSGGCLEEDLYERSIQLPKGFSSKLVAYDMSSDDNLSWGLGVGCNGVVYVLLERIDAELKLNLAKVKSAFHKGSPVTMVKKLNDKNQVTDYLFLTETEEFGVWNKELSTYEREQIAKVSKTVLIKKDDGTTYIQRCEPKPRVFLFGAGIDTIPIAELASTSGFSVIVSDWRSALCNTFNFPRADKLIAGFPADALKQISFRESDSIIIATHHFQHDQAILEYMLDQRVAYIGLLGSSRRTERLLQGKVPPAHFFSPIGLRIGAEGPEEIAVAVIAEILQNRNSLKNSQIKKQIRI</sequence>
<dbReference type="Pfam" id="PF02625">
    <property type="entry name" value="XdhC_CoxI"/>
    <property type="match status" value="1"/>
</dbReference>
<feature type="domain" description="XdhC Rossmann" evidence="2">
    <location>
        <begin position="191"/>
        <end position="326"/>
    </location>
</feature>
<reference evidence="3 4" key="2">
    <citation type="journal article" date="2016" name="Int. J. Syst. Evol. Microbiol.">
        <title>Bacillus gobiensis sp. nov., isolated from a soil sample.</title>
        <authorList>
            <person name="Liu B."/>
            <person name="Liu G.H."/>
            <person name="Cetin S."/>
            <person name="Schumann P."/>
            <person name="Pan Z.Z."/>
            <person name="Chen Q.Q."/>
        </authorList>
    </citation>
    <scope>NUCLEOTIDE SEQUENCE [LARGE SCALE GENOMIC DNA]</scope>
    <source>
        <strain evidence="3 4">FJAT-4402</strain>
    </source>
</reference>
<proteinExistence type="predicted"/>
<evidence type="ECO:0008006" key="5">
    <source>
        <dbReference type="Google" id="ProtNLM"/>
    </source>
</evidence>
<name>A0A0M3R9Z0_9BACI</name>
<dbReference type="InterPro" id="IPR052698">
    <property type="entry name" value="MoCofactor_Util/Proc"/>
</dbReference>
<accession>A0A0M3R9Z0</accession>
<evidence type="ECO:0000313" key="3">
    <source>
        <dbReference type="EMBL" id="ALC82272.1"/>
    </source>
</evidence>
<reference evidence="4" key="1">
    <citation type="submission" date="2015-08" db="EMBL/GenBank/DDBJ databases">
        <title>Genome sequencing project for genomic taxonomy and phylogenomics of Bacillus-like bacteria.</title>
        <authorList>
            <person name="Liu B."/>
            <person name="Wang J."/>
            <person name="Zhu Y."/>
            <person name="Liu G."/>
            <person name="Chen Q."/>
            <person name="Chen Z."/>
            <person name="Lan J."/>
            <person name="Che J."/>
            <person name="Ge C."/>
            <person name="Shi H."/>
            <person name="Pan Z."/>
            <person name="Liu X."/>
        </authorList>
    </citation>
    <scope>NUCLEOTIDE SEQUENCE [LARGE SCALE GENOMIC DNA]</scope>
    <source>
        <strain evidence="4">FJAT-4402</strain>
    </source>
</reference>
<protein>
    <recommendedName>
        <fullName evidence="5">Xanthine dehydrogenase</fullName>
    </recommendedName>
</protein>
<dbReference type="STRING" id="1441095.AM592_12295"/>
<dbReference type="InterPro" id="IPR003777">
    <property type="entry name" value="XdhC_CoxI"/>
</dbReference>
<organism evidence="3 4">
    <name type="scientific">Bacillus gobiensis</name>
    <dbReference type="NCBI Taxonomy" id="1441095"/>
    <lineage>
        <taxon>Bacteria</taxon>
        <taxon>Bacillati</taxon>
        <taxon>Bacillota</taxon>
        <taxon>Bacilli</taxon>
        <taxon>Bacillales</taxon>
        <taxon>Bacillaceae</taxon>
        <taxon>Bacillus</taxon>
    </lineage>
</organism>
<keyword evidence="4" id="KW-1185">Reference proteome</keyword>
<dbReference type="RefSeq" id="WP_053604057.1">
    <property type="nucleotide sequence ID" value="NZ_CP012600.1"/>
</dbReference>
<dbReference type="Pfam" id="PF13478">
    <property type="entry name" value="XdhC_C"/>
    <property type="match status" value="1"/>
</dbReference>
<evidence type="ECO:0000259" key="1">
    <source>
        <dbReference type="Pfam" id="PF02625"/>
    </source>
</evidence>
<feature type="domain" description="XdhC- CoxI" evidence="1">
    <location>
        <begin position="16"/>
        <end position="68"/>
    </location>
</feature>
<dbReference type="Proteomes" id="UP000067625">
    <property type="component" value="Chromosome"/>
</dbReference>
<gene>
    <name evidence="3" type="ORF">AM592_12295</name>
</gene>
<dbReference type="EMBL" id="CP012600">
    <property type="protein sequence ID" value="ALC82272.1"/>
    <property type="molecule type" value="Genomic_DNA"/>
</dbReference>
<dbReference type="InterPro" id="IPR027051">
    <property type="entry name" value="XdhC_Rossmann_dom"/>
</dbReference>
<evidence type="ECO:0000259" key="2">
    <source>
        <dbReference type="Pfam" id="PF13478"/>
    </source>
</evidence>
<dbReference type="OrthoDB" id="9773039at2"/>